<name>K2NWI4_9HYPH</name>
<evidence type="ECO:0000256" key="4">
    <source>
        <dbReference type="ARBA" id="ARBA00022630"/>
    </source>
</evidence>
<evidence type="ECO:0000256" key="14">
    <source>
        <dbReference type="PIRSR" id="PIRSR006621-2"/>
    </source>
</evidence>
<evidence type="ECO:0000256" key="6">
    <source>
        <dbReference type="ARBA" id="ARBA00022694"/>
    </source>
</evidence>
<keyword evidence="4 12" id="KW-0285">Flavoprotein</keyword>
<sequence length="347" mass="37366">MITGASILCTSSVDMLTQPLRLGPVTIRNRVFLAPMSGVTDFAFRERAYAHGAGLVVSEMVASGELARGRAESARRLRRPNVDVHMVQLAGREARWMAEAARIAADEGADIIDINMGCPAKKVTGGYCGSALMREPDHALGLIEAVVGAVTVPVTVKMRLGWDENALNAPAIARRAEEAGVSMVTIHGRTRCQFYKGKADWRAIARVKDAVSIPVVANGDVSSPEDAAEILEQSGADAVMIGRAHYGAPWTAGRIVAQAAGRIAQDMPRSPLALAAYVVDHYEAMLGLYGAEQGLRHARKHLGWYLDRHAPWVGVQDRKSIMTGTDYRGVIDRLHRVLRAGEGELAA</sequence>
<organism evidence="16 17">
    <name type="scientific">Nitratireductor indicus C115</name>
    <dbReference type="NCBI Taxonomy" id="1231190"/>
    <lineage>
        <taxon>Bacteria</taxon>
        <taxon>Pseudomonadati</taxon>
        <taxon>Pseudomonadota</taxon>
        <taxon>Alphaproteobacteria</taxon>
        <taxon>Hyphomicrobiales</taxon>
        <taxon>Phyllobacteriaceae</taxon>
        <taxon>Nitratireductor</taxon>
    </lineage>
</organism>
<dbReference type="PROSITE" id="PS01136">
    <property type="entry name" value="UPF0034"/>
    <property type="match status" value="1"/>
</dbReference>
<dbReference type="eggNOG" id="COG0042">
    <property type="taxonomic scope" value="Bacteria"/>
</dbReference>
<comment type="caution">
    <text evidence="16">The sequence shown here is derived from an EMBL/GenBank/DDBJ whole genome shotgun (WGS) entry which is preliminary data.</text>
</comment>
<evidence type="ECO:0000256" key="12">
    <source>
        <dbReference type="PIRNR" id="PIRNR006621"/>
    </source>
</evidence>
<keyword evidence="7" id="KW-0521">NADP</keyword>
<keyword evidence="3" id="KW-0820">tRNA-binding</keyword>
<dbReference type="Gene3D" id="1.10.1200.80">
    <property type="entry name" value="Putative flavin oxidoreducatase, domain 2"/>
    <property type="match status" value="1"/>
</dbReference>
<keyword evidence="14" id="KW-0547">Nucleotide-binding</keyword>
<dbReference type="PATRIC" id="fig|1231190.3.peg.553"/>
<dbReference type="PIRSF" id="PIRSF006621">
    <property type="entry name" value="Dus"/>
    <property type="match status" value="1"/>
</dbReference>
<dbReference type="InterPro" id="IPR024036">
    <property type="entry name" value="tRNA-dHydroUridine_Synthase_C"/>
</dbReference>
<evidence type="ECO:0000256" key="13">
    <source>
        <dbReference type="PIRSR" id="PIRSR006621-1"/>
    </source>
</evidence>
<proteinExistence type="inferred from homology"/>
<evidence type="ECO:0000313" key="17">
    <source>
        <dbReference type="Proteomes" id="UP000007374"/>
    </source>
</evidence>
<dbReference type="InterPro" id="IPR035587">
    <property type="entry name" value="DUS-like_FMN-bd"/>
</dbReference>
<comment type="cofactor">
    <cofactor evidence="1 12 14">
        <name>FMN</name>
        <dbReference type="ChEBI" id="CHEBI:58210"/>
    </cofactor>
</comment>
<dbReference type="Proteomes" id="UP000007374">
    <property type="component" value="Unassembled WGS sequence"/>
</dbReference>
<feature type="binding site" evidence="14">
    <location>
        <position position="157"/>
    </location>
    <ligand>
        <name>FMN</name>
        <dbReference type="ChEBI" id="CHEBI:58210"/>
    </ligand>
</feature>
<dbReference type="CDD" id="cd02801">
    <property type="entry name" value="DUS_like_FMN"/>
    <property type="match status" value="1"/>
</dbReference>
<feature type="binding site" evidence="14">
    <location>
        <begin position="242"/>
        <end position="243"/>
    </location>
    <ligand>
        <name>FMN</name>
        <dbReference type="ChEBI" id="CHEBI:58210"/>
    </ligand>
</feature>
<comment type="function">
    <text evidence="2 12">Catalyzes the synthesis of 5,6-dihydrouridine (D), a modified base found in the D-loop of most tRNAs, via the reduction of the C5-C6 double bond in target uridines.</text>
</comment>
<gene>
    <name evidence="16" type="ORF">NA8A_02620</name>
</gene>
<dbReference type="InterPro" id="IPR001269">
    <property type="entry name" value="DUS_fam"/>
</dbReference>
<dbReference type="SUPFAM" id="SSF51395">
    <property type="entry name" value="FMN-linked oxidoreductases"/>
    <property type="match status" value="1"/>
</dbReference>
<feature type="active site" description="Proton donor" evidence="13">
    <location>
        <position position="118"/>
    </location>
</feature>
<keyword evidence="17" id="KW-1185">Reference proteome</keyword>
<dbReference type="RefSeq" id="WP_009449449.1">
    <property type="nucleotide sequence ID" value="NZ_AMSI01000002.1"/>
</dbReference>
<evidence type="ECO:0000256" key="8">
    <source>
        <dbReference type="ARBA" id="ARBA00022884"/>
    </source>
</evidence>
<dbReference type="InterPro" id="IPR013785">
    <property type="entry name" value="Aldolase_TIM"/>
</dbReference>
<dbReference type="Pfam" id="PF01207">
    <property type="entry name" value="Dus"/>
    <property type="match status" value="1"/>
</dbReference>
<comment type="catalytic activity">
    <reaction evidence="11">
        <text>a 5,6-dihydrouridine in tRNA + NAD(+) = a uridine in tRNA + NADH + H(+)</text>
        <dbReference type="Rhea" id="RHEA:54452"/>
        <dbReference type="Rhea" id="RHEA-COMP:13339"/>
        <dbReference type="Rhea" id="RHEA-COMP:13887"/>
        <dbReference type="ChEBI" id="CHEBI:15378"/>
        <dbReference type="ChEBI" id="CHEBI:57540"/>
        <dbReference type="ChEBI" id="CHEBI:57945"/>
        <dbReference type="ChEBI" id="CHEBI:65315"/>
        <dbReference type="ChEBI" id="CHEBI:74443"/>
    </reaction>
</comment>
<evidence type="ECO:0000256" key="10">
    <source>
        <dbReference type="ARBA" id="ARBA00048205"/>
    </source>
</evidence>
<dbReference type="InterPro" id="IPR004652">
    <property type="entry name" value="DusB-like"/>
</dbReference>
<keyword evidence="6 12" id="KW-0819">tRNA processing</keyword>
<dbReference type="PANTHER" id="PTHR45846">
    <property type="entry name" value="TRNA-DIHYDROURIDINE(47) SYNTHASE [NAD(P)(+)]-LIKE"/>
    <property type="match status" value="1"/>
</dbReference>
<evidence type="ECO:0000256" key="5">
    <source>
        <dbReference type="ARBA" id="ARBA00022643"/>
    </source>
</evidence>
<reference evidence="16 17" key="1">
    <citation type="journal article" date="2012" name="J. Bacteriol.">
        <title>Genome Sequence of Nitratireductor indicus Type Strain C115.</title>
        <authorList>
            <person name="Lai Q."/>
            <person name="Li G."/>
            <person name="Yu Z."/>
            <person name="Shao Z."/>
        </authorList>
    </citation>
    <scope>NUCLEOTIDE SEQUENCE [LARGE SCALE GENOMIC DNA]</scope>
    <source>
        <strain evidence="16 17">C115</strain>
    </source>
</reference>
<feature type="domain" description="DUS-like FMN-binding" evidence="15">
    <location>
        <begin position="33"/>
        <end position="309"/>
    </location>
</feature>
<evidence type="ECO:0000256" key="3">
    <source>
        <dbReference type="ARBA" id="ARBA00022555"/>
    </source>
</evidence>
<feature type="binding site" evidence="14">
    <location>
        <position position="187"/>
    </location>
    <ligand>
        <name>FMN</name>
        <dbReference type="ChEBI" id="CHEBI:58210"/>
    </ligand>
</feature>
<dbReference type="EC" id="1.3.1.-" evidence="12"/>
<evidence type="ECO:0000256" key="11">
    <source>
        <dbReference type="ARBA" id="ARBA00048802"/>
    </source>
</evidence>
<dbReference type="GO" id="GO:0050660">
    <property type="term" value="F:flavin adenine dinucleotide binding"/>
    <property type="evidence" value="ECO:0007669"/>
    <property type="project" value="InterPro"/>
</dbReference>
<evidence type="ECO:0000259" key="15">
    <source>
        <dbReference type="Pfam" id="PF01207"/>
    </source>
</evidence>
<feature type="binding site" evidence="14">
    <location>
        <position position="88"/>
    </location>
    <ligand>
        <name>FMN</name>
        <dbReference type="ChEBI" id="CHEBI:58210"/>
    </ligand>
</feature>
<dbReference type="NCBIfam" id="TIGR00737">
    <property type="entry name" value="nifR3_yhdG"/>
    <property type="match status" value="1"/>
</dbReference>
<dbReference type="GO" id="GO:0017150">
    <property type="term" value="F:tRNA dihydrouridine synthase activity"/>
    <property type="evidence" value="ECO:0007669"/>
    <property type="project" value="InterPro"/>
</dbReference>
<keyword evidence="8" id="KW-0694">RNA-binding</keyword>
<dbReference type="EMBL" id="AMSI01000002">
    <property type="protein sequence ID" value="EKF43670.1"/>
    <property type="molecule type" value="Genomic_DNA"/>
</dbReference>
<evidence type="ECO:0000256" key="2">
    <source>
        <dbReference type="ARBA" id="ARBA00002790"/>
    </source>
</evidence>
<dbReference type="InterPro" id="IPR018517">
    <property type="entry name" value="tRNA_hU_synthase_CS"/>
</dbReference>
<keyword evidence="5 12" id="KW-0288">FMN</keyword>
<comment type="catalytic activity">
    <reaction evidence="10">
        <text>a 5,6-dihydrouridine in tRNA + NADP(+) = a uridine in tRNA + NADPH + H(+)</text>
        <dbReference type="Rhea" id="RHEA:23624"/>
        <dbReference type="Rhea" id="RHEA-COMP:13339"/>
        <dbReference type="Rhea" id="RHEA-COMP:13887"/>
        <dbReference type="ChEBI" id="CHEBI:15378"/>
        <dbReference type="ChEBI" id="CHEBI:57783"/>
        <dbReference type="ChEBI" id="CHEBI:58349"/>
        <dbReference type="ChEBI" id="CHEBI:65315"/>
        <dbReference type="ChEBI" id="CHEBI:74443"/>
    </reaction>
</comment>
<evidence type="ECO:0000256" key="7">
    <source>
        <dbReference type="ARBA" id="ARBA00022857"/>
    </source>
</evidence>
<evidence type="ECO:0000256" key="1">
    <source>
        <dbReference type="ARBA" id="ARBA00001917"/>
    </source>
</evidence>
<accession>K2NWI4</accession>
<keyword evidence="9 12" id="KW-0560">Oxidoreductase</keyword>
<dbReference type="AlphaFoldDB" id="K2NWI4"/>
<dbReference type="PANTHER" id="PTHR45846:SF1">
    <property type="entry name" value="TRNA-DIHYDROURIDINE(47) SYNTHASE [NAD(P)(+)]-LIKE"/>
    <property type="match status" value="1"/>
</dbReference>
<evidence type="ECO:0000256" key="9">
    <source>
        <dbReference type="ARBA" id="ARBA00023002"/>
    </source>
</evidence>
<protein>
    <recommendedName>
        <fullName evidence="12">tRNA-dihydrouridine synthase</fullName>
        <ecNumber evidence="12">1.3.1.-</ecNumber>
    </recommendedName>
</protein>
<evidence type="ECO:0000313" key="16">
    <source>
        <dbReference type="EMBL" id="EKF43670.1"/>
    </source>
</evidence>
<dbReference type="STRING" id="721133.SAMN05216176_11610"/>
<comment type="similarity">
    <text evidence="12">Belongs to the dus family.</text>
</comment>
<dbReference type="GO" id="GO:0000049">
    <property type="term" value="F:tRNA binding"/>
    <property type="evidence" value="ECO:0007669"/>
    <property type="project" value="UniProtKB-KW"/>
</dbReference>
<dbReference type="Gene3D" id="3.20.20.70">
    <property type="entry name" value="Aldolase class I"/>
    <property type="match status" value="1"/>
</dbReference>